<evidence type="ECO:0000313" key="2">
    <source>
        <dbReference type="EMBL" id="MFB9071350.1"/>
    </source>
</evidence>
<dbReference type="Proteomes" id="UP001589575">
    <property type="component" value="Unassembled WGS sequence"/>
</dbReference>
<comment type="caution">
    <text evidence="2">The sequence shown here is derived from an EMBL/GenBank/DDBJ whole genome shotgun (WGS) entry which is preliminary data.</text>
</comment>
<feature type="region of interest" description="Disordered" evidence="1">
    <location>
        <begin position="1"/>
        <end position="40"/>
    </location>
</feature>
<proteinExistence type="predicted"/>
<sequence>MGGARVMRGGSHGSTVPAGPARQSTCPPAATGPPVGWNHA</sequence>
<reference evidence="2 3" key="1">
    <citation type="submission" date="2024-09" db="EMBL/GenBank/DDBJ databases">
        <authorList>
            <person name="Sun Q."/>
            <person name="Mori K."/>
        </authorList>
    </citation>
    <scope>NUCLEOTIDE SEQUENCE [LARGE SCALE GENOMIC DNA]</scope>
    <source>
        <strain evidence="2 3">CCM 7609</strain>
    </source>
</reference>
<dbReference type="EMBL" id="JBHMFI010000001">
    <property type="protein sequence ID" value="MFB9071350.1"/>
    <property type="molecule type" value="Genomic_DNA"/>
</dbReference>
<evidence type="ECO:0000313" key="3">
    <source>
        <dbReference type="Proteomes" id="UP001589575"/>
    </source>
</evidence>
<protein>
    <submittedName>
        <fullName evidence="2">Uncharacterized protein</fullName>
    </submittedName>
</protein>
<gene>
    <name evidence="2" type="ORF">ACFFX0_09140</name>
</gene>
<keyword evidence="3" id="KW-1185">Reference proteome</keyword>
<name>A0ABV5FXJ0_9MICC</name>
<accession>A0ABV5FXJ0</accession>
<organism evidence="2 3">
    <name type="scientific">Citricoccus parietis</name>
    <dbReference type="NCBI Taxonomy" id="592307"/>
    <lineage>
        <taxon>Bacteria</taxon>
        <taxon>Bacillati</taxon>
        <taxon>Actinomycetota</taxon>
        <taxon>Actinomycetes</taxon>
        <taxon>Micrococcales</taxon>
        <taxon>Micrococcaceae</taxon>
        <taxon>Citricoccus</taxon>
    </lineage>
</organism>
<evidence type="ECO:0000256" key="1">
    <source>
        <dbReference type="SAM" id="MobiDB-lite"/>
    </source>
</evidence>